<evidence type="ECO:0000256" key="10">
    <source>
        <dbReference type="RuleBase" id="RU000688"/>
    </source>
</evidence>
<feature type="transmembrane region" description="Helical" evidence="12">
    <location>
        <begin position="301"/>
        <end position="320"/>
    </location>
</feature>
<name>A0A0L0BYB7_LUCCU</name>
<keyword evidence="9 10" id="KW-0807">Transducer</keyword>
<dbReference type="Pfam" id="PF00001">
    <property type="entry name" value="7tm_1"/>
    <property type="match status" value="2"/>
</dbReference>
<evidence type="ECO:0000256" key="9">
    <source>
        <dbReference type="ARBA" id="ARBA00023224"/>
    </source>
</evidence>
<keyword evidence="4 10" id="KW-0812">Transmembrane</keyword>
<keyword evidence="15" id="KW-1185">Reference proteome</keyword>
<feature type="transmembrane region" description="Helical" evidence="12">
    <location>
        <begin position="340"/>
        <end position="361"/>
    </location>
</feature>
<dbReference type="PANTHER" id="PTHR24248">
    <property type="entry name" value="ADRENERGIC RECEPTOR-RELATED G-PROTEIN COUPLED RECEPTOR"/>
    <property type="match status" value="1"/>
</dbReference>
<evidence type="ECO:0000259" key="13">
    <source>
        <dbReference type="PROSITE" id="PS50262"/>
    </source>
</evidence>
<feature type="domain" description="G-protein coupled receptors family 1 profile" evidence="13">
    <location>
        <begin position="1465"/>
        <end position="1527"/>
    </location>
</feature>
<dbReference type="PROSITE" id="PS50262">
    <property type="entry name" value="G_PROTEIN_RECEP_F1_2"/>
    <property type="match status" value="2"/>
</dbReference>
<organism evidence="14 15">
    <name type="scientific">Lucilia cuprina</name>
    <name type="common">Green bottle fly</name>
    <name type="synonym">Australian sheep blowfly</name>
    <dbReference type="NCBI Taxonomy" id="7375"/>
    <lineage>
        <taxon>Eukaryota</taxon>
        <taxon>Metazoa</taxon>
        <taxon>Ecdysozoa</taxon>
        <taxon>Arthropoda</taxon>
        <taxon>Hexapoda</taxon>
        <taxon>Insecta</taxon>
        <taxon>Pterygota</taxon>
        <taxon>Neoptera</taxon>
        <taxon>Endopterygota</taxon>
        <taxon>Diptera</taxon>
        <taxon>Brachycera</taxon>
        <taxon>Muscomorpha</taxon>
        <taxon>Oestroidea</taxon>
        <taxon>Calliphoridae</taxon>
        <taxon>Luciliinae</taxon>
        <taxon>Lucilia</taxon>
    </lineage>
</organism>
<evidence type="ECO:0000256" key="8">
    <source>
        <dbReference type="ARBA" id="ARBA00023170"/>
    </source>
</evidence>
<evidence type="ECO:0000313" key="14">
    <source>
        <dbReference type="EMBL" id="KNC25033.1"/>
    </source>
</evidence>
<feature type="region of interest" description="Disordered" evidence="11">
    <location>
        <begin position="827"/>
        <end position="877"/>
    </location>
</feature>
<evidence type="ECO:0000256" key="3">
    <source>
        <dbReference type="ARBA" id="ARBA00022475"/>
    </source>
</evidence>
<evidence type="ECO:0000256" key="11">
    <source>
        <dbReference type="SAM" id="MobiDB-lite"/>
    </source>
</evidence>
<feature type="compositionally biased region" description="Low complexity" evidence="11">
    <location>
        <begin position="1165"/>
        <end position="1185"/>
    </location>
</feature>
<dbReference type="SUPFAM" id="SSF81321">
    <property type="entry name" value="Family A G protein-coupled receptor-like"/>
    <property type="match status" value="2"/>
</dbReference>
<comment type="caution">
    <text evidence="14">The sequence shown here is derived from an EMBL/GenBank/DDBJ whole genome shotgun (WGS) entry which is preliminary data.</text>
</comment>
<comment type="similarity">
    <text evidence="2 10">Belongs to the G-protein coupled receptor 1 family.</text>
</comment>
<evidence type="ECO:0000256" key="1">
    <source>
        <dbReference type="ARBA" id="ARBA00004651"/>
    </source>
</evidence>
<dbReference type="InterPro" id="IPR000276">
    <property type="entry name" value="GPCR_Rhodpsn"/>
</dbReference>
<feature type="region of interest" description="Disordered" evidence="11">
    <location>
        <begin position="1165"/>
        <end position="1188"/>
    </location>
</feature>
<dbReference type="OrthoDB" id="5957871at2759"/>
<dbReference type="GO" id="GO:0005886">
    <property type="term" value="C:plasma membrane"/>
    <property type="evidence" value="ECO:0007669"/>
    <property type="project" value="UniProtKB-SubCell"/>
</dbReference>
<dbReference type="GO" id="GO:0004989">
    <property type="term" value="F:octopamine receptor activity"/>
    <property type="evidence" value="ECO:0007669"/>
    <property type="project" value="TreeGrafter"/>
</dbReference>
<evidence type="ECO:0000256" key="7">
    <source>
        <dbReference type="ARBA" id="ARBA00023136"/>
    </source>
</evidence>
<feature type="region of interest" description="Disordered" evidence="11">
    <location>
        <begin position="508"/>
        <end position="541"/>
    </location>
</feature>
<comment type="subcellular location">
    <subcellularLocation>
        <location evidence="1">Cell membrane</location>
        <topology evidence="1">Multi-pass membrane protein</topology>
    </subcellularLocation>
</comment>
<reference evidence="14 15" key="1">
    <citation type="journal article" date="2015" name="Nat. Commun.">
        <title>Lucilia cuprina genome unlocks parasitic fly biology to underpin future interventions.</title>
        <authorList>
            <person name="Anstead C.A."/>
            <person name="Korhonen P.K."/>
            <person name="Young N.D."/>
            <person name="Hall R.S."/>
            <person name="Jex A.R."/>
            <person name="Murali S.C."/>
            <person name="Hughes D.S."/>
            <person name="Lee S.F."/>
            <person name="Perry T."/>
            <person name="Stroehlein A.J."/>
            <person name="Ansell B.R."/>
            <person name="Breugelmans B."/>
            <person name="Hofmann A."/>
            <person name="Qu J."/>
            <person name="Dugan S."/>
            <person name="Lee S.L."/>
            <person name="Chao H."/>
            <person name="Dinh H."/>
            <person name="Han Y."/>
            <person name="Doddapaneni H.V."/>
            <person name="Worley K.C."/>
            <person name="Muzny D.M."/>
            <person name="Ioannidis P."/>
            <person name="Waterhouse R.M."/>
            <person name="Zdobnov E.M."/>
            <person name="James P.J."/>
            <person name="Bagnall N.H."/>
            <person name="Kotze A.C."/>
            <person name="Gibbs R.A."/>
            <person name="Richards S."/>
            <person name="Batterham P."/>
            <person name="Gasser R.B."/>
        </authorList>
    </citation>
    <scope>NUCLEOTIDE SEQUENCE [LARGE SCALE GENOMIC DNA]</scope>
    <source>
        <strain evidence="14 15">LS</strain>
        <tissue evidence="14">Full body</tissue>
    </source>
</reference>
<feature type="compositionally biased region" description="Basic residues" evidence="11">
    <location>
        <begin position="845"/>
        <end position="855"/>
    </location>
</feature>
<gene>
    <name evidence="14" type="ORF">FF38_11899</name>
</gene>
<dbReference type="OMA" id="YDSINIM"/>
<keyword evidence="5 12" id="KW-1133">Transmembrane helix</keyword>
<keyword evidence="3" id="KW-1003">Cell membrane</keyword>
<feature type="compositionally biased region" description="Basic and acidic residues" evidence="11">
    <location>
        <begin position="1408"/>
        <end position="1421"/>
    </location>
</feature>
<feature type="transmembrane region" description="Helical" evidence="12">
    <location>
        <begin position="382"/>
        <end position="406"/>
    </location>
</feature>
<sequence>MSLQFETPTSSNTLSKSIASTTIRTLKGFSTAKLQQQHSSQHINSQQQQQQQNEDLYAAFNTENVNTAAATLVESTKFPSTLITSPAIHNILTNAANEASSVSTSSSSSSSSSTTSSSLLLTATTSTTITTAATATTNASLSLTTSLTFLPSTASSSSTSTSNVNVNDSLKTVTSALTTSLFNDNGATGAAVDDNTANALDNYVFASSTPYSSYLIPNSTSSLSAFAFNSTHIDDSNYINSTLSTLTTVITEQDEDNWITLAVIILKGFIFFSIILAAVLGNALVIISVQRNRKLRVITNYFVVSLAMADMLVALCAMTFNASVELSGGKWMFGPFMCNVYNSLDVYFSTASILHLCCISVDRYYAIVRPLEYPLNMTHKTVCFMLANVWILPALISFTPIFLGWYTTDEHLKEISLHPDQCSFVVNKAYALISSSVSFWIPGIVMLVMYFRIYKEAVRQRKALSRTSSNILLNSVHMGHTQQPTNLNYLHPSDCEFTLTREETHSAISNLEDILPQTDDDDKDECDELRVPSPPPRRLSRSSIDLRDLEQERYEKVTHTDSAPSMIALHYATQQQLQVPCNKDAAAFNQEQQQIWHDTLNDLQQPIEITVPITKTTHQQRQHTSSMSSNSPPALNKQGIQLQKQFSTSKNGCDSEQYQIFGGNNSDDSETNDYYDSINIMKQAPTTCLPIAEDNRELKRLIEDNYLYFKKQTAGGEKIGEGDKYSRNQSGGRCPALSETDFIRMKNGENRYRCSKDTSKKSFALSDSEFLKSFNESKSKKKQLEALKEGTIATTPTSTREDSKGGFNLKSLLAKTKRSSTECFSLEKKRHQANSEEIQSSRAQLFKRSRNRKLSHSYNGGLRERQKYEIRSRQHSDTDSDVYLPRLFSESQDSSSRYNTPDILLDINILNEQSEDGRREEEEQMSMRSPKHTNTYIQLIDLGANTIQEVGPDDLSFLRDINQDSPQIPNTPPPSLSPTSLIDSSIPEQLKTETLNSINEKSNVSVKSSSELAELFRSLSFPSTEQSFQSPVHQSEIMSRIKAKESFKIVKKESIKQRMSTLSDQVLVNKNSSNFLMSPPMTPNFNSVIQLPTSKSPNLILTGNSSSFGGGGAGTPSNSINVYFLSPPPTATAPVFPLNSPNNQFFVSDTSTVSMDMFATLAVPSQQKNNTGTGTQTTPTSTLQPISQKTNISPKPEIILDSTLSPTSMRSGCGAGSGGSLAGEEKDLTSPLFKRHDTEPESAITNSQRSGKRSSLLTGYEGIQTVRKRQASVVTYDVNVINFSQDNSDSRSYIPMGRVSTSSAKYEADYCSKSSLKRRGGICIFVDEEEIEQMIDPTMTTAQQQQQLQQHGTKSITFNVNSSFKRKSRGVNKSNKCLYCGSDLKAQKQQQQTSLKTENLNSKKHNNKDKDNNNSRHDIKQMRKKRNLSLWHKTRYWYYKNRKQPYNGCQCGANGGSVRPTKGWKAEHKAARTLGIIMGVFLLCWLPFFLWYVITSLCGPACPCPDVVVAVLFWIGYFNSTLNPLIYAYFNRDFREAFRNTLECVLPCLEKRNPYNAYYV</sequence>
<evidence type="ECO:0000256" key="5">
    <source>
        <dbReference type="ARBA" id="ARBA00022989"/>
    </source>
</evidence>
<feature type="transmembrane region" description="Helical" evidence="12">
    <location>
        <begin position="1507"/>
        <end position="1530"/>
    </location>
</feature>
<dbReference type="PRINTS" id="PR00237">
    <property type="entry name" value="GPCRRHODOPSN"/>
</dbReference>
<feature type="transmembrane region" description="Helical" evidence="12">
    <location>
        <begin position="429"/>
        <end position="451"/>
    </location>
</feature>
<evidence type="ECO:0000256" key="6">
    <source>
        <dbReference type="ARBA" id="ARBA00023040"/>
    </source>
</evidence>
<feature type="transmembrane region" description="Helical" evidence="12">
    <location>
        <begin position="258"/>
        <end position="289"/>
    </location>
</feature>
<feature type="transmembrane region" description="Helical" evidence="12">
    <location>
        <begin position="1474"/>
        <end position="1495"/>
    </location>
</feature>
<dbReference type="InterPro" id="IPR017452">
    <property type="entry name" value="GPCR_Rhodpsn_7TM"/>
</dbReference>
<dbReference type="GO" id="GO:0071880">
    <property type="term" value="P:adenylate cyclase-activating adrenergic receptor signaling pathway"/>
    <property type="evidence" value="ECO:0007669"/>
    <property type="project" value="TreeGrafter"/>
</dbReference>
<dbReference type="FunFam" id="1.20.1070.10:FF:000321">
    <property type="entry name" value="Octopamine receptor beta-3R"/>
    <property type="match status" value="1"/>
</dbReference>
<dbReference type="GO" id="GO:0043410">
    <property type="term" value="P:positive regulation of MAPK cascade"/>
    <property type="evidence" value="ECO:0007669"/>
    <property type="project" value="TreeGrafter"/>
</dbReference>
<protein>
    <submittedName>
        <fullName evidence="14">Octopamine receptor beta-3R</fullName>
    </submittedName>
</protein>
<dbReference type="Gene3D" id="1.20.1070.10">
    <property type="entry name" value="Rhodopsin 7-helix transmembrane proteins"/>
    <property type="match status" value="2"/>
</dbReference>
<evidence type="ECO:0000256" key="12">
    <source>
        <dbReference type="SAM" id="Phobius"/>
    </source>
</evidence>
<keyword evidence="6 10" id="KW-0297">G-protein coupled receptor</keyword>
<dbReference type="PROSITE" id="PS00237">
    <property type="entry name" value="G_PROTEIN_RECEP_F1_1"/>
    <property type="match status" value="1"/>
</dbReference>
<feature type="region of interest" description="Disordered" evidence="11">
    <location>
        <begin position="1202"/>
        <end position="1224"/>
    </location>
</feature>
<keyword evidence="7 12" id="KW-0472">Membrane</keyword>
<feature type="compositionally biased region" description="Basic and acidic residues" evidence="11">
    <location>
        <begin position="862"/>
        <end position="877"/>
    </location>
</feature>
<evidence type="ECO:0000313" key="15">
    <source>
        <dbReference type="Proteomes" id="UP000037069"/>
    </source>
</evidence>
<feature type="domain" description="G-protein coupled receptors family 1 profile" evidence="13">
    <location>
        <begin position="281"/>
        <end position="473"/>
    </location>
</feature>
<dbReference type="PANTHER" id="PTHR24248:SF66">
    <property type="entry name" value="OCTOPAMINE RECEPTOR BETA-3R"/>
    <property type="match status" value="1"/>
</dbReference>
<dbReference type="Proteomes" id="UP000037069">
    <property type="component" value="Unassembled WGS sequence"/>
</dbReference>
<keyword evidence="8 10" id="KW-0675">Receptor</keyword>
<accession>A0A0L0BYB7</accession>
<proteinExistence type="inferred from homology"/>
<dbReference type="STRING" id="7375.A0A0L0BYB7"/>
<feature type="compositionally biased region" description="Acidic residues" evidence="11">
    <location>
        <begin position="518"/>
        <end position="527"/>
    </location>
</feature>
<feature type="region of interest" description="Disordered" evidence="11">
    <location>
        <begin position="1390"/>
        <end position="1423"/>
    </location>
</feature>
<evidence type="ECO:0000256" key="4">
    <source>
        <dbReference type="ARBA" id="ARBA00022692"/>
    </source>
</evidence>
<dbReference type="EMBL" id="JRES01001160">
    <property type="protein sequence ID" value="KNC25033.1"/>
    <property type="molecule type" value="Genomic_DNA"/>
</dbReference>
<evidence type="ECO:0000256" key="2">
    <source>
        <dbReference type="ARBA" id="ARBA00010663"/>
    </source>
</evidence>